<dbReference type="GO" id="GO:0000105">
    <property type="term" value="P:L-histidine biosynthetic process"/>
    <property type="evidence" value="ECO:0007669"/>
    <property type="project" value="UniProtKB-UniRule"/>
</dbReference>
<evidence type="ECO:0000256" key="9">
    <source>
        <dbReference type="HAMAP-Rule" id="MF_01023"/>
    </source>
</evidence>
<name>A0A1G6V4G6_9BACI</name>
<dbReference type="STRING" id="361279.SAMN05421663_11196"/>
<dbReference type="Proteomes" id="UP000198666">
    <property type="component" value="Unassembled WGS sequence"/>
</dbReference>
<accession>A0A1G6V4G6</accession>
<protein>
    <recommendedName>
        <fullName evidence="9">Histidinol-phosphate aminotransferase</fullName>
        <ecNumber evidence="9">2.6.1.9</ecNumber>
    </recommendedName>
    <alternativeName>
        <fullName evidence="9">Imidazole acetol-phosphate transaminase</fullName>
    </alternativeName>
</protein>
<dbReference type="InterPro" id="IPR001917">
    <property type="entry name" value="Aminotrans_II_pyridoxalP_BS"/>
</dbReference>
<evidence type="ECO:0000259" key="10">
    <source>
        <dbReference type="Pfam" id="PF00155"/>
    </source>
</evidence>
<dbReference type="Gene3D" id="3.40.640.10">
    <property type="entry name" value="Type I PLP-dependent aspartate aminotransferase-like (Major domain)"/>
    <property type="match status" value="1"/>
</dbReference>
<keyword evidence="12" id="KW-1185">Reference proteome</keyword>
<dbReference type="AlphaFoldDB" id="A0A1G6V4G6"/>
<sequence>MRAKQILNELTAYKPGKPMEEVQKEFGLDRIVKLASNENPYGFSPEVKKALPTFADDQEIYPDGYGTALKAKLAEHFDVGLDQIVLGAGSDEIIMMLCRTFLAPGLNTVMAHPSFSQYPHHALIEGAEVRAIETKDGFHDLPAMLEAVDDKTGIVWLCTPNNPTGNHIAKAEFENFLRQVPKEVLVVADEAYIEFLETDDYFDTLAALDEYPNLITLRTFSKAYGLAALRVGYGIGHPEVIHKINVVRSPFNNTTIAQKAAIVALDDQNFIKESIAKNNQVKHSFLAFCDAHQIKYYESHTNFVLIYDLPVSGDAVFQHMLSKGFIVRSGDALGMPNSVRISLGNEQDMAEFTVLLEQFLTSVKES</sequence>
<dbReference type="Gene3D" id="3.90.1150.10">
    <property type="entry name" value="Aspartate Aminotransferase, domain 1"/>
    <property type="match status" value="1"/>
</dbReference>
<dbReference type="RefSeq" id="WP_093728354.1">
    <property type="nucleotide sequence ID" value="NZ_FMZB01000011.1"/>
</dbReference>
<dbReference type="EMBL" id="FMZB01000011">
    <property type="protein sequence ID" value="SDD47785.1"/>
    <property type="molecule type" value="Genomic_DNA"/>
</dbReference>
<dbReference type="InterPro" id="IPR004839">
    <property type="entry name" value="Aminotransferase_I/II_large"/>
</dbReference>
<dbReference type="InterPro" id="IPR015422">
    <property type="entry name" value="PyrdxlP-dep_Trfase_small"/>
</dbReference>
<dbReference type="PANTHER" id="PTHR43643">
    <property type="entry name" value="HISTIDINOL-PHOSPHATE AMINOTRANSFERASE 2"/>
    <property type="match status" value="1"/>
</dbReference>
<organism evidence="11 12">
    <name type="scientific">Terribacillus halophilus</name>
    <dbReference type="NCBI Taxonomy" id="361279"/>
    <lineage>
        <taxon>Bacteria</taxon>
        <taxon>Bacillati</taxon>
        <taxon>Bacillota</taxon>
        <taxon>Bacilli</taxon>
        <taxon>Bacillales</taxon>
        <taxon>Bacillaceae</taxon>
        <taxon>Terribacillus</taxon>
    </lineage>
</organism>
<comment type="subunit">
    <text evidence="3 9">Homodimer.</text>
</comment>
<dbReference type="GO" id="GO:0004400">
    <property type="term" value="F:histidinol-phosphate transaminase activity"/>
    <property type="evidence" value="ECO:0007669"/>
    <property type="project" value="UniProtKB-UniRule"/>
</dbReference>
<comment type="catalytic activity">
    <reaction evidence="8 9">
        <text>L-histidinol phosphate + 2-oxoglutarate = 3-(imidazol-4-yl)-2-oxopropyl phosphate + L-glutamate</text>
        <dbReference type="Rhea" id="RHEA:23744"/>
        <dbReference type="ChEBI" id="CHEBI:16810"/>
        <dbReference type="ChEBI" id="CHEBI:29985"/>
        <dbReference type="ChEBI" id="CHEBI:57766"/>
        <dbReference type="ChEBI" id="CHEBI:57980"/>
        <dbReference type="EC" id="2.6.1.9"/>
    </reaction>
</comment>
<dbReference type="SUPFAM" id="SSF53383">
    <property type="entry name" value="PLP-dependent transferases"/>
    <property type="match status" value="1"/>
</dbReference>
<keyword evidence="7 9" id="KW-0368">Histidine biosynthesis</keyword>
<dbReference type="Pfam" id="PF00155">
    <property type="entry name" value="Aminotran_1_2"/>
    <property type="match status" value="1"/>
</dbReference>
<keyword evidence="4 9" id="KW-0032">Aminotransferase</keyword>
<dbReference type="OrthoDB" id="9813612at2"/>
<comment type="similarity">
    <text evidence="9">Belongs to the class-II pyridoxal-phosphate-dependent aminotransferase family. Histidinol-phosphate aminotransferase subfamily.</text>
</comment>
<evidence type="ECO:0000256" key="4">
    <source>
        <dbReference type="ARBA" id="ARBA00022576"/>
    </source>
</evidence>
<evidence type="ECO:0000256" key="2">
    <source>
        <dbReference type="ARBA" id="ARBA00005011"/>
    </source>
</evidence>
<keyword evidence="6 9" id="KW-0663">Pyridoxal phosphate</keyword>
<dbReference type="NCBIfam" id="TIGR01141">
    <property type="entry name" value="hisC"/>
    <property type="match status" value="1"/>
</dbReference>
<dbReference type="HAMAP" id="MF_01023">
    <property type="entry name" value="HisC_aminotrans_2"/>
    <property type="match status" value="1"/>
</dbReference>
<evidence type="ECO:0000256" key="8">
    <source>
        <dbReference type="ARBA" id="ARBA00047481"/>
    </source>
</evidence>
<proteinExistence type="inferred from homology"/>
<keyword evidence="5 9" id="KW-0808">Transferase</keyword>
<comment type="pathway">
    <text evidence="2 9">Amino-acid biosynthesis; L-histidine biosynthesis; L-histidine from 5-phospho-alpha-D-ribose 1-diphosphate: step 7/9.</text>
</comment>
<dbReference type="UniPathway" id="UPA00031">
    <property type="reaction ID" value="UER00012"/>
</dbReference>
<dbReference type="EC" id="2.6.1.9" evidence="9"/>
<feature type="modified residue" description="N6-(pyridoxal phosphate)lysine" evidence="9">
    <location>
        <position position="222"/>
    </location>
</feature>
<reference evidence="12" key="1">
    <citation type="submission" date="2016-10" db="EMBL/GenBank/DDBJ databases">
        <authorList>
            <person name="Varghese N."/>
            <person name="Submissions S."/>
        </authorList>
    </citation>
    <scope>NUCLEOTIDE SEQUENCE [LARGE SCALE GENOMIC DNA]</scope>
    <source>
        <strain evidence="12">DSM 21620</strain>
    </source>
</reference>
<dbReference type="InterPro" id="IPR015424">
    <property type="entry name" value="PyrdxlP-dep_Trfase"/>
</dbReference>
<evidence type="ECO:0000256" key="6">
    <source>
        <dbReference type="ARBA" id="ARBA00022898"/>
    </source>
</evidence>
<gene>
    <name evidence="9" type="primary">hisC</name>
    <name evidence="11" type="ORF">SAMN05421663_11196</name>
</gene>
<evidence type="ECO:0000256" key="7">
    <source>
        <dbReference type="ARBA" id="ARBA00023102"/>
    </source>
</evidence>
<evidence type="ECO:0000313" key="11">
    <source>
        <dbReference type="EMBL" id="SDD47785.1"/>
    </source>
</evidence>
<dbReference type="InterPro" id="IPR050106">
    <property type="entry name" value="HistidinolP_aminotransfase"/>
</dbReference>
<dbReference type="CDD" id="cd00609">
    <property type="entry name" value="AAT_like"/>
    <property type="match status" value="1"/>
</dbReference>
<dbReference type="PANTHER" id="PTHR43643:SF3">
    <property type="entry name" value="HISTIDINOL-PHOSPHATE AMINOTRANSFERASE"/>
    <property type="match status" value="1"/>
</dbReference>
<evidence type="ECO:0000256" key="3">
    <source>
        <dbReference type="ARBA" id="ARBA00011738"/>
    </source>
</evidence>
<dbReference type="InterPro" id="IPR005861">
    <property type="entry name" value="HisP_aminotrans"/>
</dbReference>
<dbReference type="InterPro" id="IPR015421">
    <property type="entry name" value="PyrdxlP-dep_Trfase_major"/>
</dbReference>
<feature type="domain" description="Aminotransferase class I/classII large" evidence="10">
    <location>
        <begin position="31"/>
        <end position="352"/>
    </location>
</feature>
<keyword evidence="9" id="KW-0028">Amino-acid biosynthesis</keyword>
<evidence type="ECO:0000256" key="1">
    <source>
        <dbReference type="ARBA" id="ARBA00001933"/>
    </source>
</evidence>
<evidence type="ECO:0000256" key="5">
    <source>
        <dbReference type="ARBA" id="ARBA00022679"/>
    </source>
</evidence>
<dbReference type="GO" id="GO:0030170">
    <property type="term" value="F:pyridoxal phosphate binding"/>
    <property type="evidence" value="ECO:0007669"/>
    <property type="project" value="InterPro"/>
</dbReference>
<dbReference type="PROSITE" id="PS00599">
    <property type="entry name" value="AA_TRANSFER_CLASS_2"/>
    <property type="match status" value="1"/>
</dbReference>
<evidence type="ECO:0000313" key="12">
    <source>
        <dbReference type="Proteomes" id="UP000198666"/>
    </source>
</evidence>
<comment type="cofactor">
    <cofactor evidence="1 9">
        <name>pyridoxal 5'-phosphate</name>
        <dbReference type="ChEBI" id="CHEBI:597326"/>
    </cofactor>
</comment>